<dbReference type="InParanoid" id="A7ET83"/>
<reference evidence="2" key="1">
    <citation type="journal article" date="2011" name="PLoS Genet.">
        <title>Genomic analysis of the necrotrophic fungal pathogens Sclerotinia sclerotiorum and Botrytis cinerea.</title>
        <authorList>
            <person name="Amselem J."/>
            <person name="Cuomo C.A."/>
            <person name="van Kan J.A."/>
            <person name="Viaud M."/>
            <person name="Benito E.P."/>
            <person name="Couloux A."/>
            <person name="Coutinho P.M."/>
            <person name="de Vries R.P."/>
            <person name="Dyer P.S."/>
            <person name="Fillinger S."/>
            <person name="Fournier E."/>
            <person name="Gout L."/>
            <person name="Hahn M."/>
            <person name="Kohn L."/>
            <person name="Lapalu N."/>
            <person name="Plummer K.M."/>
            <person name="Pradier J.M."/>
            <person name="Quevillon E."/>
            <person name="Sharon A."/>
            <person name="Simon A."/>
            <person name="ten Have A."/>
            <person name="Tudzynski B."/>
            <person name="Tudzynski P."/>
            <person name="Wincker P."/>
            <person name="Andrew M."/>
            <person name="Anthouard V."/>
            <person name="Beever R.E."/>
            <person name="Beffa R."/>
            <person name="Benoit I."/>
            <person name="Bouzid O."/>
            <person name="Brault B."/>
            <person name="Chen Z."/>
            <person name="Choquer M."/>
            <person name="Collemare J."/>
            <person name="Cotton P."/>
            <person name="Danchin E.G."/>
            <person name="Da Silva C."/>
            <person name="Gautier A."/>
            <person name="Giraud C."/>
            <person name="Giraud T."/>
            <person name="Gonzalez C."/>
            <person name="Grossetete S."/>
            <person name="Guldener U."/>
            <person name="Henrissat B."/>
            <person name="Howlett B.J."/>
            <person name="Kodira C."/>
            <person name="Kretschmer M."/>
            <person name="Lappartient A."/>
            <person name="Leroch M."/>
            <person name="Levis C."/>
            <person name="Mauceli E."/>
            <person name="Neuveglise C."/>
            <person name="Oeser B."/>
            <person name="Pearson M."/>
            <person name="Poulain J."/>
            <person name="Poussereau N."/>
            <person name="Quesneville H."/>
            <person name="Rascle C."/>
            <person name="Schumacher J."/>
            <person name="Segurens B."/>
            <person name="Sexton A."/>
            <person name="Silva E."/>
            <person name="Sirven C."/>
            <person name="Soanes D.M."/>
            <person name="Talbot N.J."/>
            <person name="Templeton M."/>
            <person name="Yandava C."/>
            <person name="Yarden O."/>
            <person name="Zeng Q."/>
            <person name="Rollins J.A."/>
            <person name="Lebrun M.H."/>
            <person name="Dickman M."/>
        </authorList>
    </citation>
    <scope>NUCLEOTIDE SEQUENCE [LARGE SCALE GENOMIC DNA]</scope>
    <source>
        <strain evidence="2">ATCC 18683 / 1980 / Ss-1</strain>
    </source>
</reference>
<name>A7ET83_SCLS1</name>
<dbReference type="EMBL" id="CH476631">
    <property type="protein sequence ID" value="EDN92675.1"/>
    <property type="molecule type" value="Genomic_DNA"/>
</dbReference>
<dbReference type="GeneID" id="5486990"/>
<evidence type="ECO:0000313" key="2">
    <source>
        <dbReference type="Proteomes" id="UP000001312"/>
    </source>
</evidence>
<accession>A7ET83</accession>
<dbReference type="RefSeq" id="XP_001590798.1">
    <property type="nucleotide sequence ID" value="XM_001590748.1"/>
</dbReference>
<dbReference type="Proteomes" id="UP000001312">
    <property type="component" value="Unassembled WGS sequence"/>
</dbReference>
<organism evidence="1 2">
    <name type="scientific">Sclerotinia sclerotiorum (strain ATCC 18683 / 1980 / Ss-1)</name>
    <name type="common">White mold</name>
    <name type="synonym">Whetzelinia sclerotiorum</name>
    <dbReference type="NCBI Taxonomy" id="665079"/>
    <lineage>
        <taxon>Eukaryota</taxon>
        <taxon>Fungi</taxon>
        <taxon>Dikarya</taxon>
        <taxon>Ascomycota</taxon>
        <taxon>Pezizomycotina</taxon>
        <taxon>Leotiomycetes</taxon>
        <taxon>Helotiales</taxon>
        <taxon>Sclerotiniaceae</taxon>
        <taxon>Sclerotinia</taxon>
    </lineage>
</organism>
<dbReference type="HOGENOM" id="CLU_2098300_0_0_1"/>
<gene>
    <name evidence="1" type="ORF">SS1G_08538</name>
</gene>
<dbReference type="AlphaFoldDB" id="A7ET83"/>
<sequence>MGQLVPPACFESREKEYEGYTNPHGPITISCRNFSSTLLALCHVSSVNRTGYSFIPRLNHETHSSRFTCASPWMVHEIAINSHGLEELLTGKLDATLLETFPFLNIHKSWKSPAED</sequence>
<dbReference type="KEGG" id="ssl:SS1G_08538"/>
<keyword evidence="2" id="KW-1185">Reference proteome</keyword>
<proteinExistence type="predicted"/>
<protein>
    <submittedName>
        <fullName evidence="1">Uncharacterized protein</fullName>
    </submittedName>
</protein>
<evidence type="ECO:0000313" key="1">
    <source>
        <dbReference type="EMBL" id="EDN92675.1"/>
    </source>
</evidence>